<accession>A0A4Q1BNE0</accession>
<gene>
    <name evidence="2" type="ORF">M231_03338</name>
</gene>
<evidence type="ECO:0000313" key="3">
    <source>
        <dbReference type="Proteomes" id="UP000289152"/>
    </source>
</evidence>
<dbReference type="InParanoid" id="A0A4Q1BNE0"/>
<keyword evidence="3" id="KW-1185">Reference proteome</keyword>
<dbReference type="EMBL" id="SDIL01000032">
    <property type="protein sequence ID" value="RXK39385.1"/>
    <property type="molecule type" value="Genomic_DNA"/>
</dbReference>
<comment type="caution">
    <text evidence="2">The sequence shown here is derived from an EMBL/GenBank/DDBJ whole genome shotgun (WGS) entry which is preliminary data.</text>
</comment>
<evidence type="ECO:0000256" key="1">
    <source>
        <dbReference type="SAM" id="SignalP"/>
    </source>
</evidence>
<proteinExistence type="predicted"/>
<organism evidence="2 3">
    <name type="scientific">Tremella mesenterica</name>
    <name type="common">Jelly fungus</name>
    <dbReference type="NCBI Taxonomy" id="5217"/>
    <lineage>
        <taxon>Eukaryota</taxon>
        <taxon>Fungi</taxon>
        <taxon>Dikarya</taxon>
        <taxon>Basidiomycota</taxon>
        <taxon>Agaricomycotina</taxon>
        <taxon>Tremellomycetes</taxon>
        <taxon>Tremellales</taxon>
        <taxon>Tremellaceae</taxon>
        <taxon>Tremella</taxon>
    </lineage>
</organism>
<dbReference type="Proteomes" id="UP000289152">
    <property type="component" value="Unassembled WGS sequence"/>
</dbReference>
<name>A0A4Q1BNE0_TREME</name>
<protein>
    <submittedName>
        <fullName evidence="2">Uncharacterized protein</fullName>
    </submittedName>
</protein>
<dbReference type="AlphaFoldDB" id="A0A4Q1BNE0"/>
<keyword evidence="1" id="KW-0732">Signal</keyword>
<dbReference type="VEuPathDB" id="FungiDB:TREMEDRAFT_62177"/>
<sequence length="150" mass="15999">MLSNLLSALLFIGLSNISLVMSIPSGYTASTPTKTSTTSTTHTYSTVEPRQTVFVGMMGDTHLEFHGSTMSNNSQLLTMYGPNVHAEWTVLGKGYTTAGVCTVTGVPSTNMLFEFNGDSDCYAFDGFDDTQGTRGVSLVCDPKPTGMPCK</sequence>
<evidence type="ECO:0000313" key="2">
    <source>
        <dbReference type="EMBL" id="RXK39385.1"/>
    </source>
</evidence>
<reference evidence="2 3" key="1">
    <citation type="submission" date="2016-06" db="EMBL/GenBank/DDBJ databases">
        <title>Evolution of pathogenesis and genome organization in the Tremellales.</title>
        <authorList>
            <person name="Cuomo C."/>
            <person name="Litvintseva A."/>
            <person name="Heitman J."/>
            <person name="Chen Y."/>
            <person name="Sun S."/>
            <person name="Springer D."/>
            <person name="Dromer F."/>
            <person name="Young S."/>
            <person name="Zeng Q."/>
            <person name="Chapman S."/>
            <person name="Gujja S."/>
            <person name="Saif S."/>
            <person name="Birren B."/>
        </authorList>
    </citation>
    <scope>NUCLEOTIDE SEQUENCE [LARGE SCALE GENOMIC DNA]</scope>
    <source>
        <strain evidence="2 3">ATCC 28783</strain>
    </source>
</reference>
<feature type="chain" id="PRO_5020859312" evidence="1">
    <location>
        <begin position="23"/>
        <end position="150"/>
    </location>
</feature>
<feature type="signal peptide" evidence="1">
    <location>
        <begin position="1"/>
        <end position="22"/>
    </location>
</feature>